<dbReference type="PANTHER" id="PTHR42744:SF1">
    <property type="entry name" value="BINDING-PROTEIN-DEPENDENT TRANSPORT SYSTEMS INNER MEMBRANE COMPONENT"/>
    <property type="match status" value="1"/>
</dbReference>
<keyword evidence="8" id="KW-1185">Reference proteome</keyword>
<dbReference type="InterPro" id="IPR035906">
    <property type="entry name" value="MetI-like_sf"/>
</dbReference>
<gene>
    <name evidence="7" type="ORF">Y981_01485</name>
</gene>
<sequence>MNQKAGNRTSPGVLALLLVLLVFLIWTIFRHSARFHPVPVGGTDLASLPGDLARSVLRLFAAYFISLVFAYVYGLLTALTRWGEKILLPLLDILQSIPVLGFFPAVIFLLIHLFRNPLEGVELASVILIATSMAWNMAFAVFESIRTAPVEYKELLDGMQAPGWLRLVYFLVPVTIPKMVYNSILSWAQGWYFLIACEMISMGSVHYRLRGLGSFLVVSTSSGKILDALAGIVLLVVTVVLMDFFLFRPVVVWSQRFSIDQSASLAGETRSVFREWLMESDVLALPRRLLSSSLTAGMAGLYALLRRLPKTFPAGPDGHGRGMFRWVSPVLGMVSLFLLSILGYSGVESMKRALASGVPWDGLSELPLDMIYSMLRLLAGYLLSLCWTVPVAWYVFVHPRLMRTVMPVAQVMASVPATALFPFIIVLVVRTTHSMNLASILLLLSGMQWYLLFNLLAGAGTFPNELREAALTMGVRGRLFLRKIFLPFLFPSIVTGSITAFGGGWNALIVSEYVVYDQKNYSVRGIGAFLDKVTYGSGNEILIVVSLLMLTVVVVTLNRFFWTPLYERVTSRYGLDG</sequence>
<proteinExistence type="inferred from homology"/>
<dbReference type="HOGENOM" id="CLU_036171_2_0_0"/>
<feature type="transmembrane region" description="Helical" evidence="5">
    <location>
        <begin position="326"/>
        <end position="347"/>
    </location>
</feature>
<feature type="transmembrane region" description="Helical" evidence="5">
    <location>
        <begin position="408"/>
        <end position="428"/>
    </location>
</feature>
<dbReference type="InterPro" id="IPR000515">
    <property type="entry name" value="MetI-like"/>
</dbReference>
<dbReference type="EMBL" id="CP007243">
    <property type="protein sequence ID" value="AIA29972.1"/>
    <property type="molecule type" value="Genomic_DNA"/>
</dbReference>
<feature type="transmembrane region" description="Helical" evidence="5">
    <location>
        <begin position="484"/>
        <end position="505"/>
    </location>
</feature>
<feature type="transmembrane region" description="Helical" evidence="5">
    <location>
        <begin position="60"/>
        <end position="79"/>
    </location>
</feature>
<feature type="domain" description="ABC transmembrane type-1" evidence="6">
    <location>
        <begin position="52"/>
        <end position="246"/>
    </location>
</feature>
<keyword evidence="2 5" id="KW-0812">Transmembrane</keyword>
<accession>A0A059XXL7</accession>
<keyword evidence="5" id="KW-0813">Transport</keyword>
<dbReference type="GO" id="GO:0005886">
    <property type="term" value="C:plasma membrane"/>
    <property type="evidence" value="ECO:0007669"/>
    <property type="project" value="UniProtKB-SubCell"/>
</dbReference>
<evidence type="ECO:0000313" key="7">
    <source>
        <dbReference type="EMBL" id="AIA29972.1"/>
    </source>
</evidence>
<dbReference type="KEGG" id="lfp:Y981_01485"/>
<name>A0A059XXL7_9BACT</name>
<dbReference type="GO" id="GO:0055085">
    <property type="term" value="P:transmembrane transport"/>
    <property type="evidence" value="ECO:0007669"/>
    <property type="project" value="InterPro"/>
</dbReference>
<reference evidence="8" key="1">
    <citation type="submission" date="2014-02" db="EMBL/GenBank/DDBJ databases">
        <title>Complete genome sequence and comparative genomic analysis of the nitrogen-fixing bacterium Leptospirillum ferriphilum YSK.</title>
        <authorList>
            <person name="Guo X."/>
            <person name="Yin H."/>
            <person name="Liang Y."/>
            <person name="Hu Q."/>
            <person name="Ma L."/>
            <person name="Xiao Y."/>
            <person name="Zhang X."/>
            <person name="Qiu G."/>
            <person name="Liu X."/>
        </authorList>
    </citation>
    <scope>NUCLEOTIDE SEQUENCE [LARGE SCALE GENOMIC DNA]</scope>
    <source>
        <strain evidence="8">YSK</strain>
    </source>
</reference>
<feature type="transmembrane region" description="Helical" evidence="5">
    <location>
        <begin position="440"/>
        <end position="463"/>
    </location>
</feature>
<dbReference type="Gene3D" id="1.10.3720.10">
    <property type="entry name" value="MetI-like"/>
    <property type="match status" value="2"/>
</dbReference>
<evidence type="ECO:0000256" key="4">
    <source>
        <dbReference type="ARBA" id="ARBA00023136"/>
    </source>
</evidence>
<dbReference type="SUPFAM" id="SSF161098">
    <property type="entry name" value="MetI-like"/>
    <property type="match status" value="2"/>
</dbReference>
<evidence type="ECO:0000259" key="6">
    <source>
        <dbReference type="PROSITE" id="PS50928"/>
    </source>
</evidence>
<evidence type="ECO:0000256" key="5">
    <source>
        <dbReference type="RuleBase" id="RU363032"/>
    </source>
</evidence>
<reference evidence="7 8" key="2">
    <citation type="journal article" date="2015" name="Biomed. Res. Int.">
        <title>Effects of Arsenite Resistance on the Growth and Functional Gene Expression of Leptospirillum ferriphilum and Acidithiobacillus thiooxidans in Pure Culture and Coculture.</title>
        <authorList>
            <person name="Jiang H."/>
            <person name="Liang Y."/>
            <person name="Yin H."/>
            <person name="Xiao Y."/>
            <person name="Guo X."/>
            <person name="Xu Y."/>
            <person name="Hu Q."/>
            <person name="Liu H."/>
            <person name="Liu X."/>
        </authorList>
    </citation>
    <scope>NUCLEOTIDE SEQUENCE [LARGE SCALE GENOMIC DNA]</scope>
    <source>
        <strain evidence="7 8">YSK</strain>
    </source>
</reference>
<dbReference type="Proteomes" id="UP000027059">
    <property type="component" value="Chromosome"/>
</dbReference>
<feature type="transmembrane region" description="Helical" evidence="5">
    <location>
        <begin position="541"/>
        <end position="562"/>
    </location>
</feature>
<feature type="transmembrane region" description="Helical" evidence="5">
    <location>
        <begin position="285"/>
        <end position="305"/>
    </location>
</feature>
<feature type="transmembrane region" description="Helical" evidence="5">
    <location>
        <begin position="12"/>
        <end position="29"/>
    </location>
</feature>
<evidence type="ECO:0000256" key="3">
    <source>
        <dbReference type="ARBA" id="ARBA00022989"/>
    </source>
</evidence>
<feature type="transmembrane region" description="Helical" evidence="5">
    <location>
        <begin position="86"/>
        <end position="111"/>
    </location>
</feature>
<feature type="transmembrane region" description="Helical" evidence="5">
    <location>
        <begin position="228"/>
        <end position="247"/>
    </location>
</feature>
<comment type="similarity">
    <text evidence="5">Belongs to the binding-protein-dependent transport system permease family.</text>
</comment>
<keyword evidence="3 5" id="KW-1133">Transmembrane helix</keyword>
<feature type="transmembrane region" description="Helical" evidence="5">
    <location>
        <begin position="370"/>
        <end position="396"/>
    </location>
</feature>
<dbReference type="AlphaFoldDB" id="A0A059XXL7"/>
<evidence type="ECO:0000256" key="1">
    <source>
        <dbReference type="ARBA" id="ARBA00004651"/>
    </source>
</evidence>
<evidence type="ECO:0000313" key="8">
    <source>
        <dbReference type="Proteomes" id="UP000027059"/>
    </source>
</evidence>
<dbReference type="CDD" id="cd06261">
    <property type="entry name" value="TM_PBP2"/>
    <property type="match status" value="1"/>
</dbReference>
<keyword evidence="4 5" id="KW-0472">Membrane</keyword>
<organism evidence="7 8">
    <name type="scientific">Leptospirillum ferriphilum YSK</name>
    <dbReference type="NCBI Taxonomy" id="1441628"/>
    <lineage>
        <taxon>Bacteria</taxon>
        <taxon>Pseudomonadati</taxon>
        <taxon>Nitrospirota</taxon>
        <taxon>Nitrospiria</taxon>
        <taxon>Nitrospirales</taxon>
        <taxon>Nitrospiraceae</taxon>
        <taxon>Leptospirillum</taxon>
    </lineage>
</organism>
<feature type="domain" description="ABC transmembrane type-1" evidence="6">
    <location>
        <begin position="370"/>
        <end position="561"/>
    </location>
</feature>
<protein>
    <submittedName>
        <fullName evidence="7">ABC transporter permease</fullName>
    </submittedName>
</protein>
<feature type="transmembrane region" description="Helical" evidence="5">
    <location>
        <begin position="163"/>
        <end position="184"/>
    </location>
</feature>
<dbReference type="OrthoDB" id="9806809at2"/>
<dbReference type="RefSeq" id="WP_038504379.1">
    <property type="nucleotide sequence ID" value="NZ_CP007243.1"/>
</dbReference>
<comment type="subcellular location">
    <subcellularLocation>
        <location evidence="1 5">Cell membrane</location>
        <topology evidence="1 5">Multi-pass membrane protein</topology>
    </subcellularLocation>
</comment>
<dbReference type="PROSITE" id="PS50928">
    <property type="entry name" value="ABC_TM1"/>
    <property type="match status" value="2"/>
</dbReference>
<dbReference type="Pfam" id="PF00528">
    <property type="entry name" value="BPD_transp_1"/>
    <property type="match status" value="2"/>
</dbReference>
<feature type="transmembrane region" description="Helical" evidence="5">
    <location>
        <begin position="123"/>
        <end position="142"/>
    </location>
</feature>
<dbReference type="PANTHER" id="PTHR42744">
    <property type="entry name" value="BINDING-PROTEIN-DEPENDENT TRANSPORT SYSTEMS INNER MEMBRANE COMPONENT"/>
    <property type="match status" value="1"/>
</dbReference>
<evidence type="ECO:0000256" key="2">
    <source>
        <dbReference type="ARBA" id="ARBA00022692"/>
    </source>
</evidence>